<comment type="caution">
    <text evidence="2">The sequence shown here is derived from an EMBL/GenBank/DDBJ whole genome shotgun (WGS) entry which is preliminary data.</text>
</comment>
<dbReference type="OrthoDB" id="2011986at2759"/>
<keyword evidence="3" id="KW-1185">Reference proteome</keyword>
<dbReference type="GO" id="GO:0005737">
    <property type="term" value="C:cytoplasm"/>
    <property type="evidence" value="ECO:0007669"/>
    <property type="project" value="TreeGrafter"/>
</dbReference>
<dbReference type="Pfam" id="PF10303">
    <property type="entry name" value="DUF2408"/>
    <property type="match status" value="2"/>
</dbReference>
<proteinExistence type="predicted"/>
<organism evidence="2 3">
    <name type="scientific">Phanerochaete sordida</name>
    <dbReference type="NCBI Taxonomy" id="48140"/>
    <lineage>
        <taxon>Eukaryota</taxon>
        <taxon>Fungi</taxon>
        <taxon>Dikarya</taxon>
        <taxon>Basidiomycota</taxon>
        <taxon>Agaricomycotina</taxon>
        <taxon>Agaricomycetes</taxon>
        <taxon>Polyporales</taxon>
        <taxon>Phanerochaetaceae</taxon>
        <taxon>Phanerochaete</taxon>
    </lineage>
</organism>
<sequence length="526" mass="59764">MAAPVAQEELPILEAIINIRNRLTALKKNRGEYIKASDVNNLYQQIVKQVTRLNEVRDDHTIYNNRLDTTLADVFNLLSLFYLTIGKTRECPATYSQIASMRQILDHMNESGIYNESDLAPFHRRIAELRQIVQQDAESGKHPMAMTTLLERQLNECDNVLRNLQDSLSVLSPELIPIHERLVNIRRQLVALAAKETASQAAAAARAAEEESLSRGPVIKPRSSAQRQPSEEEEEEPVECEMESKTPTKDMPNPEPVPTRRVKAELKPLIEDLRKIDSKRVDGKFMGPGGTFPPSQAVCSSLLEDCFEIVQEIRALDESKNVSSSLKPIYDRLMEIRRELESLVMTHRWSLRETDLWNYSLSLQEIDKMRVDGKFVDAEGHAPVGQYVLLYLLRRCYGLIYRLLSSSEPVSEELMPIANKLSTVKKCLNEVLKYGGPFSPRDLYPYQLALHQIDSMRKDGKFVGVDGSIPEGQGIVMAHLNECHELLEMLKQRMDEGQDDDDEDFDEDSVTFDSGSDSEDDETVQR</sequence>
<evidence type="ECO:0000256" key="1">
    <source>
        <dbReference type="SAM" id="MobiDB-lite"/>
    </source>
</evidence>
<protein>
    <submittedName>
        <fullName evidence="2">DUF2408 domain-containing protein</fullName>
    </submittedName>
</protein>
<dbReference type="GO" id="GO:0005634">
    <property type="term" value="C:nucleus"/>
    <property type="evidence" value="ECO:0007669"/>
    <property type="project" value="TreeGrafter"/>
</dbReference>
<dbReference type="AlphaFoldDB" id="A0A9P3LE24"/>
<feature type="region of interest" description="Disordered" evidence="1">
    <location>
        <begin position="203"/>
        <end position="261"/>
    </location>
</feature>
<evidence type="ECO:0000313" key="2">
    <source>
        <dbReference type="EMBL" id="GJE91033.1"/>
    </source>
</evidence>
<dbReference type="PANTHER" id="PTHR28086">
    <property type="entry name" value="UPF0662 PROTEIN YPL260W"/>
    <property type="match status" value="1"/>
</dbReference>
<evidence type="ECO:0000313" key="3">
    <source>
        <dbReference type="Proteomes" id="UP000703269"/>
    </source>
</evidence>
<feature type="compositionally biased region" description="Acidic residues" evidence="1">
    <location>
        <begin position="231"/>
        <end position="241"/>
    </location>
</feature>
<dbReference type="Proteomes" id="UP000703269">
    <property type="component" value="Unassembled WGS sequence"/>
</dbReference>
<dbReference type="PANTHER" id="PTHR28086:SF1">
    <property type="entry name" value="CU(2+) SUPPRESSING AND BLEOMYCIN SENSITIVE PROTEIN 1"/>
    <property type="match status" value="1"/>
</dbReference>
<dbReference type="EMBL" id="BPQB01000019">
    <property type="protein sequence ID" value="GJE91033.1"/>
    <property type="molecule type" value="Genomic_DNA"/>
</dbReference>
<accession>A0A9P3LE24</accession>
<feature type="compositionally biased region" description="Acidic residues" evidence="1">
    <location>
        <begin position="497"/>
        <end position="526"/>
    </location>
</feature>
<feature type="region of interest" description="Disordered" evidence="1">
    <location>
        <begin position="493"/>
        <end position="526"/>
    </location>
</feature>
<gene>
    <name evidence="2" type="ORF">PsYK624_071810</name>
</gene>
<reference evidence="2 3" key="1">
    <citation type="submission" date="2021-08" db="EMBL/GenBank/DDBJ databases">
        <title>Draft Genome Sequence of Phanerochaete sordida strain YK-624.</title>
        <authorList>
            <person name="Mori T."/>
            <person name="Dohra H."/>
            <person name="Suzuki T."/>
            <person name="Kawagishi H."/>
            <person name="Hirai H."/>
        </authorList>
    </citation>
    <scope>NUCLEOTIDE SEQUENCE [LARGE SCALE GENOMIC DNA]</scope>
    <source>
        <strain evidence="2 3">YK-624</strain>
    </source>
</reference>
<name>A0A9P3LE24_9APHY</name>
<dbReference type="InterPro" id="IPR018810">
    <property type="entry name" value="UPF0662"/>
</dbReference>